<accession>A0A7S4IJN8</accession>
<keyword evidence="1" id="KW-0433">Leucine-rich repeat</keyword>
<dbReference type="PANTHER" id="PTHR48051:SF1">
    <property type="entry name" value="RAS SUPPRESSOR PROTEIN 1"/>
    <property type="match status" value="1"/>
</dbReference>
<evidence type="ECO:0000313" key="4">
    <source>
        <dbReference type="EMBL" id="CAE2231114.1"/>
    </source>
</evidence>
<sequence length="348" mass="39387">MWQRSVQELLDSWKKNPDVELRLERLRLTELPGELFDLQIPIARLSFALNNLQTLPMDLADAQPGLVELELMGNDFHHNQDNSAMYSVISRFNHLEKLSVSENKLSDPDELIRTLLSMKSVTKLLAFSFPMGVHVGQCLSHISEMKQLTCLDLSVCNIHGFPSMLEKLANLTSLDLSYNRFCTVPKEIGNFKELTQLSLNGCSISYISEGLVELDKLEHLRLAFNELSSLPDNMKQMKNLRSVVLSNNNFVELPSCIFDIETKQSLLPVLESFQIQGNLLDFGDSQESLKFGIASVSATPSRLLQRPSLVIDSEEIMGDLKNPVQLHEVYLGYFNYFTSCVSRPMKVL</sequence>
<name>A0A7S4IJN8_9EUKA</name>
<evidence type="ECO:0000256" key="1">
    <source>
        <dbReference type="ARBA" id="ARBA00022614"/>
    </source>
</evidence>
<dbReference type="Pfam" id="PF23598">
    <property type="entry name" value="LRR_14"/>
    <property type="match status" value="1"/>
</dbReference>
<dbReference type="InterPro" id="IPR055414">
    <property type="entry name" value="LRR_R13L4/SHOC2-like"/>
</dbReference>
<organism evidence="4">
    <name type="scientific">Vannella robusta</name>
    <dbReference type="NCBI Taxonomy" id="1487602"/>
    <lineage>
        <taxon>Eukaryota</taxon>
        <taxon>Amoebozoa</taxon>
        <taxon>Discosea</taxon>
        <taxon>Flabellinia</taxon>
        <taxon>Vannellidae</taxon>
        <taxon>Vannella</taxon>
    </lineage>
</organism>
<dbReference type="PROSITE" id="PS51450">
    <property type="entry name" value="LRR"/>
    <property type="match status" value="1"/>
</dbReference>
<dbReference type="InterPro" id="IPR050216">
    <property type="entry name" value="LRR_domain-containing"/>
</dbReference>
<reference evidence="4" key="1">
    <citation type="submission" date="2021-01" db="EMBL/GenBank/DDBJ databases">
        <authorList>
            <person name="Corre E."/>
            <person name="Pelletier E."/>
            <person name="Niang G."/>
            <person name="Scheremetjew M."/>
            <person name="Finn R."/>
            <person name="Kale V."/>
            <person name="Holt S."/>
            <person name="Cochrane G."/>
            <person name="Meng A."/>
            <person name="Brown T."/>
            <person name="Cohen L."/>
        </authorList>
    </citation>
    <scope>NUCLEOTIDE SEQUENCE</scope>
    <source>
        <strain evidence="4">DIVA3 518/3/11/1/6</strain>
    </source>
</reference>
<dbReference type="AlphaFoldDB" id="A0A7S4IJN8"/>
<proteinExistence type="predicted"/>
<evidence type="ECO:0000259" key="3">
    <source>
        <dbReference type="Pfam" id="PF23598"/>
    </source>
</evidence>
<keyword evidence="2" id="KW-0677">Repeat</keyword>
<protein>
    <recommendedName>
        <fullName evidence="3">Disease resistance R13L4/SHOC-2-like LRR domain-containing protein</fullName>
    </recommendedName>
</protein>
<evidence type="ECO:0000256" key="2">
    <source>
        <dbReference type="ARBA" id="ARBA00022737"/>
    </source>
</evidence>
<dbReference type="EMBL" id="HBKP01018659">
    <property type="protein sequence ID" value="CAE2231114.1"/>
    <property type="molecule type" value="Transcribed_RNA"/>
</dbReference>
<gene>
    <name evidence="4" type="ORF">VSP0166_LOCUS13239</name>
</gene>
<dbReference type="InterPro" id="IPR032675">
    <property type="entry name" value="LRR_dom_sf"/>
</dbReference>
<dbReference type="Gene3D" id="3.80.10.10">
    <property type="entry name" value="Ribonuclease Inhibitor"/>
    <property type="match status" value="2"/>
</dbReference>
<dbReference type="GO" id="GO:0005737">
    <property type="term" value="C:cytoplasm"/>
    <property type="evidence" value="ECO:0007669"/>
    <property type="project" value="TreeGrafter"/>
</dbReference>
<feature type="domain" description="Disease resistance R13L4/SHOC-2-like LRR" evidence="3">
    <location>
        <begin position="138"/>
        <end position="251"/>
    </location>
</feature>
<dbReference type="InterPro" id="IPR001611">
    <property type="entry name" value="Leu-rich_rpt"/>
</dbReference>
<dbReference type="PANTHER" id="PTHR48051">
    <property type="match status" value="1"/>
</dbReference>
<dbReference type="SUPFAM" id="SSF52058">
    <property type="entry name" value="L domain-like"/>
    <property type="match status" value="1"/>
</dbReference>
<dbReference type="SMART" id="SM00369">
    <property type="entry name" value="LRR_TYP"/>
    <property type="match status" value="3"/>
</dbReference>
<dbReference type="InterPro" id="IPR003591">
    <property type="entry name" value="Leu-rich_rpt_typical-subtyp"/>
</dbReference>